<reference evidence="2 3" key="1">
    <citation type="submission" date="2018-05" db="EMBL/GenBank/DDBJ databases">
        <title>Streptomyces venezuelae.</title>
        <authorList>
            <person name="Kim W."/>
            <person name="Lee N."/>
            <person name="Cho B.-K."/>
        </authorList>
    </citation>
    <scope>NUCLEOTIDE SEQUENCE [LARGE SCALE GENOMIC DNA]</scope>
    <source>
        <strain evidence="2 3">ATCC 14584</strain>
    </source>
</reference>
<keyword evidence="1" id="KW-0812">Transmembrane</keyword>
<evidence type="ECO:0000256" key="1">
    <source>
        <dbReference type="SAM" id="Phobius"/>
    </source>
</evidence>
<feature type="transmembrane region" description="Helical" evidence="1">
    <location>
        <begin position="67"/>
        <end position="87"/>
    </location>
</feature>
<feature type="transmembrane region" description="Helical" evidence="1">
    <location>
        <begin position="12"/>
        <end position="34"/>
    </location>
</feature>
<proteinExistence type="predicted"/>
<dbReference type="AlphaFoldDB" id="A0A5P2BVZ1"/>
<feature type="transmembrane region" description="Helical" evidence="1">
    <location>
        <begin position="40"/>
        <end position="60"/>
    </location>
</feature>
<keyword evidence="1" id="KW-1133">Transmembrane helix</keyword>
<gene>
    <name evidence="2" type="ORF">DEJ48_14080</name>
</gene>
<name>A0A5P2BVZ1_STRVZ</name>
<accession>A0A5P2BVZ1</accession>
<dbReference type="EMBL" id="CP029192">
    <property type="protein sequence ID" value="QES34377.1"/>
    <property type="molecule type" value="Genomic_DNA"/>
</dbReference>
<evidence type="ECO:0000313" key="2">
    <source>
        <dbReference type="EMBL" id="QES34377.1"/>
    </source>
</evidence>
<evidence type="ECO:0000313" key="3">
    <source>
        <dbReference type="Proteomes" id="UP000322927"/>
    </source>
</evidence>
<sequence length="121" mass="12073">MGPPKMPGVVRAAQIVIWVLAGLTVLGSIMLIAIANPETAGAALGVNICLLVAAGMAFRFGSAGHGIRVTCIVLMSVQILFGLGGAASGNPGGLLPLLGAIATVILLSQSAAGAWFKRPRA</sequence>
<dbReference type="Proteomes" id="UP000322927">
    <property type="component" value="Chromosome"/>
</dbReference>
<keyword evidence="1" id="KW-0472">Membrane</keyword>
<protein>
    <submittedName>
        <fullName evidence="2">Uncharacterized protein</fullName>
    </submittedName>
</protein>
<organism evidence="2 3">
    <name type="scientific">Streptomyces venezuelae</name>
    <dbReference type="NCBI Taxonomy" id="54571"/>
    <lineage>
        <taxon>Bacteria</taxon>
        <taxon>Bacillati</taxon>
        <taxon>Actinomycetota</taxon>
        <taxon>Actinomycetes</taxon>
        <taxon>Kitasatosporales</taxon>
        <taxon>Streptomycetaceae</taxon>
        <taxon>Streptomyces</taxon>
    </lineage>
</organism>
<feature type="transmembrane region" description="Helical" evidence="1">
    <location>
        <begin position="93"/>
        <end position="116"/>
    </location>
</feature>